<feature type="compositionally biased region" description="Acidic residues" evidence="1">
    <location>
        <begin position="382"/>
        <end position="393"/>
    </location>
</feature>
<dbReference type="Gene3D" id="1.20.58.1880">
    <property type="match status" value="1"/>
</dbReference>
<dbReference type="PROSITE" id="PS51293">
    <property type="entry name" value="SANT"/>
    <property type="match status" value="1"/>
</dbReference>
<feature type="compositionally biased region" description="Acidic residues" evidence="1">
    <location>
        <begin position="673"/>
        <end position="683"/>
    </location>
</feature>
<sequence length="762" mass="84363">LKRRTATRRASRSAAAKADATGANGDGSVRWRRTWGEQECGAAASGANDAGGDCARRGGDDRFIEDILPESDSLDVILPELAATGGNVIGKFQPKVRPRPSKLISLSSGLTSTKNSVSSGALSPSEETRILSILEPLEEGLLQVFEASETPLSGAAGSRVGDLQTDQGPSEGEEESELYEDILSQPTLSSGKSSNWDNGTLAILFCNELILTSLSFSICIDSKAKGVGKFQPKLGAKMKKAKAIASNSLCGMEGARTSEILSPEIVSHESPVLGFPADSSASLEHPINDVPRENEKAFAVKAASPDNCRKLDSSDGTIEKDMVNSQKRRSLIQGASGGTVQSHSQGILDRGGSTIEGFEVNDGNRSTRQLRKRTSICTVVTEPDDENGEDWEVGADKLNDSPMPEESSDDEFMGQTSGKKRRPKKSRGSQDEKPTQRPKEASLGSDSSTQEPLKKKFPHSTRRSIRQVDKVLLETPEEDIDPMRLRIKDLIMLAEARERTAVRLKKQQQRVNSLKIKGIKILYSVNCELLCKSCRLIYQSEALYAASLCDSSFYNNSSLGNDNQEQGLNVDGDEADQTAQFSSTKLNYHTYMNRIRSDRWSKVDTELFYQAVRQFGSDFAMIQQLFPNRTRHQIKLKFKNEERKHPLQIADALIHRSNDHSQFQLVIQRLQAQEEENSNADATEDARDEAQPQPKTSENEEEDQVKIDKKEEEVEEVEVDDWDQGHEAADPNEYQEVFDWSQYGVQNSSSPYNMEKDEYNIF</sequence>
<dbReference type="InterPro" id="IPR001005">
    <property type="entry name" value="SANT/Myb"/>
</dbReference>
<keyword evidence="4" id="KW-1185">Reference proteome</keyword>
<feature type="domain" description="SANT" evidence="2">
    <location>
        <begin position="595"/>
        <end position="646"/>
    </location>
</feature>
<proteinExistence type="predicted"/>
<feature type="region of interest" description="Disordered" evidence="1">
    <location>
        <begin position="1"/>
        <end position="32"/>
    </location>
</feature>
<dbReference type="PANTHER" id="PTHR22929:SF0">
    <property type="entry name" value="TRANSCRIPTION FACTOR TFIIIB COMPONENT B'' HOMOLOG"/>
    <property type="match status" value="1"/>
</dbReference>
<evidence type="ECO:0000259" key="2">
    <source>
        <dbReference type="PROSITE" id="PS51293"/>
    </source>
</evidence>
<dbReference type="Pfam" id="PF15963">
    <property type="entry name" value="Myb_DNA-bind_7"/>
    <property type="match status" value="1"/>
</dbReference>
<dbReference type="OrthoDB" id="272624at2759"/>
<evidence type="ECO:0000313" key="4">
    <source>
        <dbReference type="Proteomes" id="UP000652761"/>
    </source>
</evidence>
<protein>
    <recommendedName>
        <fullName evidence="2">SANT domain-containing protein</fullName>
    </recommendedName>
</protein>
<dbReference type="GO" id="GO:0000126">
    <property type="term" value="C:transcription factor TFIIIB complex"/>
    <property type="evidence" value="ECO:0007669"/>
    <property type="project" value="TreeGrafter"/>
</dbReference>
<feature type="region of interest" description="Disordered" evidence="1">
    <location>
        <begin position="333"/>
        <end position="462"/>
    </location>
</feature>
<dbReference type="GO" id="GO:0001156">
    <property type="term" value="F:TFIIIC-class transcription factor complex binding"/>
    <property type="evidence" value="ECO:0007669"/>
    <property type="project" value="TreeGrafter"/>
</dbReference>
<dbReference type="CDD" id="cd00167">
    <property type="entry name" value="SANT"/>
    <property type="match status" value="1"/>
</dbReference>
<dbReference type="InterPro" id="IPR039467">
    <property type="entry name" value="TFIIIB_B''_Myb"/>
</dbReference>
<organism evidence="3 4">
    <name type="scientific">Colocasia esculenta</name>
    <name type="common">Wild taro</name>
    <name type="synonym">Arum esculentum</name>
    <dbReference type="NCBI Taxonomy" id="4460"/>
    <lineage>
        <taxon>Eukaryota</taxon>
        <taxon>Viridiplantae</taxon>
        <taxon>Streptophyta</taxon>
        <taxon>Embryophyta</taxon>
        <taxon>Tracheophyta</taxon>
        <taxon>Spermatophyta</taxon>
        <taxon>Magnoliopsida</taxon>
        <taxon>Liliopsida</taxon>
        <taxon>Araceae</taxon>
        <taxon>Aroideae</taxon>
        <taxon>Colocasieae</taxon>
        <taxon>Colocasia</taxon>
    </lineage>
</organism>
<evidence type="ECO:0000256" key="1">
    <source>
        <dbReference type="SAM" id="MobiDB-lite"/>
    </source>
</evidence>
<dbReference type="PANTHER" id="PTHR22929">
    <property type="entry name" value="RNA POLYMERASE III TRANSCRIPTION INITIATION FACTOR B"/>
    <property type="match status" value="1"/>
</dbReference>
<feature type="region of interest" description="Disordered" evidence="1">
    <location>
        <begin position="672"/>
        <end position="731"/>
    </location>
</feature>
<dbReference type="EMBL" id="NMUH01001888">
    <property type="protein sequence ID" value="MQL96206.1"/>
    <property type="molecule type" value="Genomic_DNA"/>
</dbReference>
<dbReference type="SMART" id="SM00717">
    <property type="entry name" value="SANT"/>
    <property type="match status" value="1"/>
</dbReference>
<accession>A0A843VMD4</accession>
<feature type="compositionally biased region" description="Basic residues" evidence="1">
    <location>
        <begin position="1"/>
        <end position="11"/>
    </location>
</feature>
<feature type="compositionally biased region" description="Acidic residues" evidence="1">
    <location>
        <begin position="713"/>
        <end position="722"/>
    </location>
</feature>
<gene>
    <name evidence="3" type="ORF">Taro_028886</name>
</gene>
<dbReference type="Proteomes" id="UP000652761">
    <property type="component" value="Unassembled WGS sequence"/>
</dbReference>
<evidence type="ECO:0000313" key="3">
    <source>
        <dbReference type="EMBL" id="MQL96206.1"/>
    </source>
</evidence>
<dbReference type="InterPro" id="IPR017884">
    <property type="entry name" value="SANT_dom"/>
</dbReference>
<reference evidence="3" key="1">
    <citation type="submission" date="2017-07" db="EMBL/GenBank/DDBJ databases">
        <title>Taro Niue Genome Assembly and Annotation.</title>
        <authorList>
            <person name="Atibalentja N."/>
            <person name="Keating K."/>
            <person name="Fields C.J."/>
        </authorList>
    </citation>
    <scope>NUCLEOTIDE SEQUENCE</scope>
    <source>
        <strain evidence="3">Niue_2</strain>
        <tissue evidence="3">Leaf</tissue>
    </source>
</reference>
<dbReference type="InterPro" id="IPR009057">
    <property type="entry name" value="Homeodomain-like_sf"/>
</dbReference>
<dbReference type="SUPFAM" id="SSF46689">
    <property type="entry name" value="Homeodomain-like"/>
    <property type="match status" value="1"/>
</dbReference>
<feature type="compositionally biased region" description="Basic residues" evidence="1">
    <location>
        <begin position="418"/>
        <end position="427"/>
    </location>
</feature>
<feature type="compositionally biased region" description="Basic and acidic residues" evidence="1">
    <location>
        <begin position="428"/>
        <end position="440"/>
    </location>
</feature>
<feature type="region of interest" description="Disordered" evidence="1">
    <location>
        <begin position="153"/>
        <end position="179"/>
    </location>
</feature>
<name>A0A843VMD4_COLES</name>
<dbReference type="AlphaFoldDB" id="A0A843VMD4"/>
<comment type="caution">
    <text evidence="3">The sequence shown here is derived from an EMBL/GenBank/DDBJ whole genome shotgun (WGS) entry which is preliminary data.</text>
</comment>
<dbReference type="GO" id="GO:0070898">
    <property type="term" value="P:RNA polymerase III preinitiation complex assembly"/>
    <property type="evidence" value="ECO:0007669"/>
    <property type="project" value="TreeGrafter"/>
</dbReference>
<feature type="non-terminal residue" evidence="3">
    <location>
        <position position="1"/>
    </location>
</feature>